<feature type="transmembrane region" description="Helical" evidence="4">
    <location>
        <begin position="327"/>
        <end position="346"/>
    </location>
</feature>
<keyword evidence="4" id="KW-0472">Membrane</keyword>
<gene>
    <name evidence="5" type="ORF">LEMA_P098140.1</name>
</gene>
<feature type="transmembrane region" description="Helical" evidence="4">
    <location>
        <begin position="567"/>
        <end position="586"/>
    </location>
</feature>
<evidence type="ECO:0000256" key="3">
    <source>
        <dbReference type="SAM" id="MobiDB-lite"/>
    </source>
</evidence>
<dbReference type="PANTHER" id="PTHR11360:SF234">
    <property type="entry name" value="MFS-TYPE TRANSPORTER DBAD-RELATED"/>
    <property type="match status" value="1"/>
</dbReference>
<dbReference type="InterPro" id="IPR036259">
    <property type="entry name" value="MFS_trans_sf"/>
</dbReference>
<organism evidence="6">
    <name type="scientific">Leptosphaeria maculans (strain JN3 / isolate v23.1.3 / race Av1-4-5-6-7-8)</name>
    <name type="common">Blackleg fungus</name>
    <name type="synonym">Phoma lingam</name>
    <dbReference type="NCBI Taxonomy" id="985895"/>
    <lineage>
        <taxon>Eukaryota</taxon>
        <taxon>Fungi</taxon>
        <taxon>Dikarya</taxon>
        <taxon>Ascomycota</taxon>
        <taxon>Pezizomycotina</taxon>
        <taxon>Dothideomycetes</taxon>
        <taxon>Pleosporomycetidae</taxon>
        <taxon>Pleosporales</taxon>
        <taxon>Pleosporineae</taxon>
        <taxon>Leptosphaeriaceae</taxon>
        <taxon>Plenodomus</taxon>
        <taxon>Plenodomus lingam/Leptosphaeria maculans species complex</taxon>
    </lineage>
</organism>
<dbReference type="Proteomes" id="UP000002668">
    <property type="component" value="Genome"/>
</dbReference>
<dbReference type="Gene3D" id="1.20.1250.20">
    <property type="entry name" value="MFS general substrate transporter like domains"/>
    <property type="match status" value="2"/>
</dbReference>
<dbReference type="GO" id="GO:0022857">
    <property type="term" value="F:transmembrane transporter activity"/>
    <property type="evidence" value="ECO:0007669"/>
    <property type="project" value="InterPro"/>
</dbReference>
<dbReference type="OrthoDB" id="6509908at2759"/>
<dbReference type="AlphaFoldDB" id="E5A460"/>
<dbReference type="InterPro" id="IPR050327">
    <property type="entry name" value="Proton-linked_MCT"/>
</dbReference>
<dbReference type="PANTHER" id="PTHR11360">
    <property type="entry name" value="MONOCARBOXYLATE TRANSPORTER"/>
    <property type="match status" value="1"/>
</dbReference>
<comment type="similarity">
    <text evidence="2">Belongs to the major facilitator superfamily. Monocarboxylate porter (TC 2.A.1.13) family.</text>
</comment>
<feature type="transmembrane region" description="Helical" evidence="4">
    <location>
        <begin position="294"/>
        <end position="315"/>
    </location>
</feature>
<sequence>MGGIKDTVLPWLFLGPVPLRCLYLRHSVHIARLFDYHVTMGNESRTLPMRELSRSGAAIALSMALYGWVGYLHRQSCKHNPTYPDCSCLAPNFPHSFFTVAHFEKMTGPMASPSFDRQSRKDSSASLSLSISSSGTSAMAGSASSALNNEPDWPRSWRAYACMVGCVLLMFNSWGLVNAYGTWSSYYVGHSLRNVDQLKLNLIGSTQSGIVLLLSNPVGRLLDAGHFRKVIGCGTLLVPLGLFLLSVVHPSDVEAITSYLPIWATQGLVIGLGMSTFFVSSSQIASTWFPKRRGLAVGYVACGASLAGVVYPTMLRYLIALVGFNDAVRYVATLTAVTCLFSFIFCTPNPEHDHHEPKKWAAVETWFDMDAFHNTAFCWFTAAVAFLFLGFYPIFFNLEEWASVRGFGVRMATKNADDAAVEDSSNRPLETFWLLTIMNGASTVGRMLLAHFADVVGALNMHIGSTIVGSLLVLILWSLAGSETDAIAFCVVFGLFSGMIIGCPPASVGNILNCTYTSKELQPLSKQKLGHWTGMMYFFAGVPALTGPLIAGSLITKYKTYLTVQLWSGTCLVVCFCCMIIARWYLPSYSGFTAKEEVVRFLKQDYPEKECKESEATMVEAPEALSQAPTRVASTMPSRHGSSEKVNSPGDVV</sequence>
<keyword evidence="6" id="KW-1185">Reference proteome</keyword>
<evidence type="ECO:0000256" key="1">
    <source>
        <dbReference type="ARBA" id="ARBA00004141"/>
    </source>
</evidence>
<dbReference type="Pfam" id="PF07690">
    <property type="entry name" value="MFS_1"/>
    <property type="match status" value="1"/>
</dbReference>
<protein>
    <recommendedName>
        <fullName evidence="7">Major facilitator superfamily (MFS) profile domain-containing protein</fullName>
    </recommendedName>
</protein>
<feature type="transmembrane region" description="Helical" evidence="4">
    <location>
        <begin position="230"/>
        <end position="248"/>
    </location>
</feature>
<dbReference type="SUPFAM" id="SSF103473">
    <property type="entry name" value="MFS general substrate transporter"/>
    <property type="match status" value="1"/>
</dbReference>
<dbReference type="OMA" id="ASTWFPK"/>
<proteinExistence type="inferred from homology"/>
<feature type="region of interest" description="Disordered" evidence="3">
    <location>
        <begin position="613"/>
        <end position="653"/>
    </location>
</feature>
<feature type="transmembrane region" description="Helical" evidence="4">
    <location>
        <begin position="534"/>
        <end position="555"/>
    </location>
</feature>
<comment type="subcellular location">
    <subcellularLocation>
        <location evidence="1">Membrane</location>
        <topology evidence="1">Multi-pass membrane protein</topology>
    </subcellularLocation>
</comment>
<feature type="transmembrane region" description="Helical" evidence="4">
    <location>
        <begin position="260"/>
        <end position="282"/>
    </location>
</feature>
<feature type="compositionally biased region" description="Polar residues" evidence="3">
    <location>
        <begin position="627"/>
        <end position="637"/>
    </location>
</feature>
<dbReference type="VEuPathDB" id="FungiDB:LEMA_P098140.1"/>
<accession>E5A460</accession>
<dbReference type="eggNOG" id="KOG2504">
    <property type="taxonomic scope" value="Eukaryota"/>
</dbReference>
<dbReference type="InterPro" id="IPR011701">
    <property type="entry name" value="MFS"/>
</dbReference>
<keyword evidence="4" id="KW-1133">Transmembrane helix</keyword>
<dbReference type="EMBL" id="FP929133">
    <property type="protein sequence ID" value="CBX98405.1"/>
    <property type="molecule type" value="Genomic_DNA"/>
</dbReference>
<keyword evidence="4" id="KW-0812">Transmembrane</keyword>
<dbReference type="GeneID" id="13286749"/>
<evidence type="ECO:0000256" key="2">
    <source>
        <dbReference type="ARBA" id="ARBA00006727"/>
    </source>
</evidence>
<evidence type="ECO:0000313" key="5">
    <source>
        <dbReference type="EMBL" id="CBX98405.1"/>
    </source>
</evidence>
<feature type="transmembrane region" description="Helical" evidence="4">
    <location>
        <begin position="486"/>
        <end position="513"/>
    </location>
</feature>
<feature type="transmembrane region" description="Helical" evidence="4">
    <location>
        <begin position="52"/>
        <end position="72"/>
    </location>
</feature>
<feature type="transmembrane region" description="Helical" evidence="4">
    <location>
        <begin position="461"/>
        <end position="480"/>
    </location>
</feature>
<reference evidence="6" key="1">
    <citation type="journal article" date="2011" name="Nat. Commun.">
        <title>Effector diversification within compartments of the Leptosphaeria maculans genome affected by Repeat-Induced Point mutations.</title>
        <authorList>
            <person name="Rouxel T."/>
            <person name="Grandaubert J."/>
            <person name="Hane J.K."/>
            <person name="Hoede C."/>
            <person name="van de Wouw A.P."/>
            <person name="Couloux A."/>
            <person name="Dominguez V."/>
            <person name="Anthouard V."/>
            <person name="Bally P."/>
            <person name="Bourras S."/>
            <person name="Cozijnsen A.J."/>
            <person name="Ciuffetti L.M."/>
            <person name="Degrave A."/>
            <person name="Dilmaghani A."/>
            <person name="Duret L."/>
            <person name="Fudal I."/>
            <person name="Goodwin S.B."/>
            <person name="Gout L."/>
            <person name="Glaser N."/>
            <person name="Linglin J."/>
            <person name="Kema G.H.J."/>
            <person name="Lapalu N."/>
            <person name="Lawrence C.B."/>
            <person name="May K."/>
            <person name="Meyer M."/>
            <person name="Ollivier B."/>
            <person name="Poulain J."/>
            <person name="Schoch C.L."/>
            <person name="Simon A."/>
            <person name="Spatafora J.W."/>
            <person name="Stachowiak A."/>
            <person name="Turgeon B.G."/>
            <person name="Tyler B.M."/>
            <person name="Vincent D."/>
            <person name="Weissenbach J."/>
            <person name="Amselem J."/>
            <person name="Quesneville H."/>
            <person name="Oliver R.P."/>
            <person name="Wincker P."/>
            <person name="Balesdent M.-H."/>
            <person name="Howlett B.J."/>
        </authorList>
    </citation>
    <scope>NUCLEOTIDE SEQUENCE [LARGE SCALE GENOMIC DNA]</scope>
    <source>
        <strain evidence="6">JN3 / isolate v23.1.3 / race Av1-4-5-6-7-8</strain>
    </source>
</reference>
<evidence type="ECO:0000256" key="4">
    <source>
        <dbReference type="SAM" id="Phobius"/>
    </source>
</evidence>
<dbReference type="GO" id="GO:0016020">
    <property type="term" value="C:membrane"/>
    <property type="evidence" value="ECO:0007669"/>
    <property type="project" value="UniProtKB-SubCell"/>
</dbReference>
<dbReference type="InParanoid" id="E5A460"/>
<dbReference type="HOGENOM" id="CLU_001265_1_1_1"/>
<feature type="transmembrane region" description="Helical" evidence="4">
    <location>
        <begin position="376"/>
        <end position="395"/>
    </location>
</feature>
<evidence type="ECO:0000313" key="6">
    <source>
        <dbReference type="Proteomes" id="UP000002668"/>
    </source>
</evidence>
<name>E5A460_LEPMJ</name>
<evidence type="ECO:0008006" key="7">
    <source>
        <dbReference type="Google" id="ProtNLM"/>
    </source>
</evidence>